<evidence type="ECO:0000313" key="1">
    <source>
        <dbReference type="EMBL" id="MPD01175.1"/>
    </source>
</evidence>
<dbReference type="EMBL" id="VSRR010126060">
    <property type="protein sequence ID" value="MPD01175.1"/>
    <property type="molecule type" value="Genomic_DNA"/>
</dbReference>
<dbReference type="Proteomes" id="UP000324222">
    <property type="component" value="Unassembled WGS sequence"/>
</dbReference>
<reference evidence="1 2" key="1">
    <citation type="submission" date="2019-05" db="EMBL/GenBank/DDBJ databases">
        <title>Another draft genome of Portunus trituberculatus and its Hox gene families provides insights of decapod evolution.</title>
        <authorList>
            <person name="Jeong J.-H."/>
            <person name="Song I."/>
            <person name="Kim S."/>
            <person name="Choi T."/>
            <person name="Kim D."/>
            <person name="Ryu S."/>
            <person name="Kim W."/>
        </authorList>
    </citation>
    <scope>NUCLEOTIDE SEQUENCE [LARGE SCALE GENOMIC DNA]</scope>
    <source>
        <tissue evidence="1">Muscle</tissue>
    </source>
</reference>
<gene>
    <name evidence="1" type="ORF">E2C01_096693</name>
</gene>
<comment type="caution">
    <text evidence="1">The sequence shown here is derived from an EMBL/GenBank/DDBJ whole genome shotgun (WGS) entry which is preliminary data.</text>
</comment>
<accession>A0A5B7K949</accession>
<dbReference type="AlphaFoldDB" id="A0A5B7K949"/>
<keyword evidence="2" id="KW-1185">Reference proteome</keyword>
<evidence type="ECO:0000313" key="2">
    <source>
        <dbReference type="Proteomes" id="UP000324222"/>
    </source>
</evidence>
<protein>
    <submittedName>
        <fullName evidence="1">Uncharacterized protein</fullName>
    </submittedName>
</protein>
<name>A0A5B7K949_PORTR</name>
<organism evidence="1 2">
    <name type="scientific">Portunus trituberculatus</name>
    <name type="common">Swimming crab</name>
    <name type="synonym">Neptunus trituberculatus</name>
    <dbReference type="NCBI Taxonomy" id="210409"/>
    <lineage>
        <taxon>Eukaryota</taxon>
        <taxon>Metazoa</taxon>
        <taxon>Ecdysozoa</taxon>
        <taxon>Arthropoda</taxon>
        <taxon>Crustacea</taxon>
        <taxon>Multicrustacea</taxon>
        <taxon>Malacostraca</taxon>
        <taxon>Eumalacostraca</taxon>
        <taxon>Eucarida</taxon>
        <taxon>Decapoda</taxon>
        <taxon>Pleocyemata</taxon>
        <taxon>Brachyura</taxon>
        <taxon>Eubrachyura</taxon>
        <taxon>Portunoidea</taxon>
        <taxon>Portunidae</taxon>
        <taxon>Portuninae</taxon>
        <taxon>Portunus</taxon>
    </lineage>
</organism>
<proteinExistence type="predicted"/>
<sequence length="74" mass="8082">MLPPFGSCSLTYLLQEEPSTESCSHVSYGRQPCVSFSHPPFSSPRGEGPSRHQVAIQEIGTNVQVPTNDNLYST</sequence>